<dbReference type="GO" id="GO:0005344">
    <property type="term" value="F:oxygen carrier activity"/>
    <property type="evidence" value="ECO:0007669"/>
    <property type="project" value="UniProtKB-UniRule"/>
</dbReference>
<accession>A0A940WUD6</accession>
<protein>
    <recommendedName>
        <fullName evidence="15">Flavohemoprotein</fullName>
    </recommendedName>
    <alternativeName>
        <fullName evidence="15">Flavohemoglobin</fullName>
    </alternativeName>
    <alternativeName>
        <fullName evidence="15">Hemoglobin-like protein</fullName>
    </alternativeName>
    <alternativeName>
        <fullName evidence="15">Nitric oxide dioxygenase</fullName>
        <shortName evidence="15">NO oxygenase</shortName>
        <shortName evidence="15">NOD</shortName>
        <ecNumber evidence="15">1.14.12.17</ecNumber>
    </alternativeName>
</protein>
<evidence type="ECO:0000313" key="18">
    <source>
        <dbReference type="EMBL" id="MBP3950822.1"/>
    </source>
</evidence>
<comment type="similarity">
    <text evidence="1 15">In the C-terminal section; belongs to the flavoprotein pyridine nucleotide cytochrome reductase family.</text>
</comment>
<evidence type="ECO:0000256" key="10">
    <source>
        <dbReference type="ARBA" id="ARBA00023002"/>
    </source>
</evidence>
<feature type="binding site" evidence="15">
    <location>
        <begin position="206"/>
        <end position="209"/>
    </location>
    <ligand>
        <name>FAD</name>
        <dbReference type="ChEBI" id="CHEBI:57692"/>
    </ligand>
</feature>
<dbReference type="SUPFAM" id="SSF63380">
    <property type="entry name" value="Riboflavin synthase domain-like"/>
    <property type="match status" value="1"/>
</dbReference>
<keyword evidence="3 15" id="KW-0813">Transport</keyword>
<dbReference type="GO" id="GO:0046872">
    <property type="term" value="F:metal ion binding"/>
    <property type="evidence" value="ECO:0007669"/>
    <property type="project" value="UniProtKB-KW"/>
</dbReference>
<keyword evidence="4 15" id="KW-0349">Heme</keyword>
<dbReference type="GO" id="GO:0071949">
    <property type="term" value="F:FAD binding"/>
    <property type="evidence" value="ECO:0007669"/>
    <property type="project" value="InterPro"/>
</dbReference>
<evidence type="ECO:0000256" key="8">
    <source>
        <dbReference type="ARBA" id="ARBA00022827"/>
    </source>
</evidence>
<dbReference type="PANTHER" id="PTHR43396:SF3">
    <property type="entry name" value="FLAVOHEMOPROTEIN"/>
    <property type="match status" value="1"/>
</dbReference>
<sequence length="411" mass="45970">MLSDQTITIVKSTAPVLAEKGVDITTCFYKRLFENYPELLNIFNHANQKKVRQQTALANTIYAAALHIDQLEVLLPTVKQIAHKHRSLGVKAEHYPVVGTYLLKAIKEVLGEGATEEVLHAWGEAYGVIAQVFIDIESEMYEETASQYGGWQNFKAFKVTGKVKESSIITSFYLEPVDGAPLPAFKAGQYCTVRLALPGDKYLSNRQYSLSSEAGKPYFRISVKRENQSVPNGKISNYLHDHIDVGDEIELTAPAGDFTLDPTVESPLLLLSAGVGITPMIAMLKSVINHNPTRHITFLHATKNSETHAFHDELNDLISSAKHANLTVIYSAPTEKDQSNRLYDWNGYLREEILESLTIDSKTDCYLCGPSGFMKSAIEGLKQLGFPDNQIHYEFFGPKIDLESYHEQKMH</sequence>
<evidence type="ECO:0000256" key="1">
    <source>
        <dbReference type="ARBA" id="ARBA00006401"/>
    </source>
</evidence>
<dbReference type="FunFam" id="1.10.490.10:FF:000003">
    <property type="entry name" value="Flavohemoprotein"/>
    <property type="match status" value="1"/>
</dbReference>
<feature type="binding site" evidence="15">
    <location>
        <begin position="395"/>
        <end position="398"/>
    </location>
    <ligand>
        <name>FAD</name>
        <dbReference type="ChEBI" id="CHEBI:57692"/>
    </ligand>
</feature>
<evidence type="ECO:0000256" key="5">
    <source>
        <dbReference type="ARBA" id="ARBA00022621"/>
    </source>
</evidence>
<feature type="binding site" description="proximal binding residue" evidence="15">
    <location>
        <position position="85"/>
    </location>
    <ligand>
        <name>heme b</name>
        <dbReference type="ChEBI" id="CHEBI:60344"/>
    </ligand>
    <ligandPart>
        <name>Fe</name>
        <dbReference type="ChEBI" id="CHEBI:18248"/>
    </ligandPart>
</feature>
<feature type="domain" description="FAD-binding FR-type" evidence="17">
    <location>
        <begin position="152"/>
        <end position="261"/>
    </location>
</feature>
<feature type="domain" description="Globin" evidence="16">
    <location>
        <begin position="1"/>
        <end position="138"/>
    </location>
</feature>
<dbReference type="GO" id="GO:0071500">
    <property type="term" value="P:cellular response to nitrosative stress"/>
    <property type="evidence" value="ECO:0007669"/>
    <property type="project" value="TreeGrafter"/>
</dbReference>
<dbReference type="InterPro" id="IPR012292">
    <property type="entry name" value="Globin/Proto"/>
</dbReference>
<feature type="region of interest" description="Reductase" evidence="15">
    <location>
        <begin position="149"/>
        <end position="411"/>
    </location>
</feature>
<keyword evidence="8 15" id="KW-0274">FAD</keyword>
<dbReference type="GO" id="GO:0019825">
    <property type="term" value="F:oxygen binding"/>
    <property type="evidence" value="ECO:0007669"/>
    <property type="project" value="InterPro"/>
</dbReference>
<dbReference type="PRINTS" id="PR00410">
    <property type="entry name" value="PHEHYDRXLASE"/>
</dbReference>
<dbReference type="SUPFAM" id="SSF52343">
    <property type="entry name" value="Ferredoxin reductase-like, C-terminal NADP-linked domain"/>
    <property type="match status" value="1"/>
</dbReference>
<dbReference type="GO" id="GO:0020037">
    <property type="term" value="F:heme binding"/>
    <property type="evidence" value="ECO:0007669"/>
    <property type="project" value="InterPro"/>
</dbReference>
<dbReference type="Proteomes" id="UP000678228">
    <property type="component" value="Unassembled WGS sequence"/>
</dbReference>
<gene>
    <name evidence="18" type="primary">hmpA</name>
    <name evidence="15" type="synonym">hmp</name>
    <name evidence="18" type="ORF">J7W16_06710</name>
</gene>
<dbReference type="InterPro" id="IPR008333">
    <property type="entry name" value="Cbr1-like_FAD-bd_dom"/>
</dbReference>
<keyword evidence="10 15" id="KW-0560">Oxidoreductase</keyword>
<feature type="site" description="Involved in heme-bound ligand stabilization and O-O bond activation" evidence="15">
    <location>
        <position position="29"/>
    </location>
</feature>
<evidence type="ECO:0000256" key="3">
    <source>
        <dbReference type="ARBA" id="ARBA00022448"/>
    </source>
</evidence>
<reference evidence="18" key="1">
    <citation type="submission" date="2021-03" db="EMBL/GenBank/DDBJ databases">
        <title>Bacillus suaedae sp. nov., isolated from Suaeda aralocaspica.</title>
        <authorList>
            <person name="Lei R.F.R."/>
        </authorList>
    </citation>
    <scope>NUCLEOTIDE SEQUENCE</scope>
    <source>
        <strain evidence="18">YZJH907-2</strain>
    </source>
</reference>
<dbReference type="InterPro" id="IPR017938">
    <property type="entry name" value="Riboflavin_synthase-like_b-brl"/>
</dbReference>
<dbReference type="Pfam" id="PF00175">
    <property type="entry name" value="NAD_binding_1"/>
    <property type="match status" value="1"/>
</dbReference>
<dbReference type="SUPFAM" id="SSF46458">
    <property type="entry name" value="Globin-like"/>
    <property type="match status" value="1"/>
</dbReference>
<dbReference type="Pfam" id="PF00970">
    <property type="entry name" value="FAD_binding_6"/>
    <property type="match status" value="1"/>
</dbReference>
<comment type="cofactor">
    <cofactor evidence="15">
        <name>heme b</name>
        <dbReference type="ChEBI" id="CHEBI:60344"/>
    </cofactor>
    <text evidence="15">Binds 1 heme b (iron(II)-protoporphyrin IX) group per subunit.</text>
</comment>
<dbReference type="AlphaFoldDB" id="A0A940WUD6"/>
<dbReference type="PROSITE" id="PS51384">
    <property type="entry name" value="FAD_FR"/>
    <property type="match status" value="1"/>
</dbReference>
<comment type="similarity">
    <text evidence="2 15">Belongs to the globin family. Two-domain flavohemoproteins subfamily.</text>
</comment>
<dbReference type="RefSeq" id="WP_210596498.1">
    <property type="nucleotide sequence ID" value="NZ_JAGKSQ010000002.1"/>
</dbReference>
<keyword evidence="5 15" id="KW-0561">Oxygen transport</keyword>
<evidence type="ECO:0000313" key="19">
    <source>
        <dbReference type="Proteomes" id="UP000678228"/>
    </source>
</evidence>
<feature type="active site" description="Charge relay system" evidence="15">
    <location>
        <position position="137"/>
    </location>
</feature>
<dbReference type="InterPro" id="IPR009050">
    <property type="entry name" value="Globin-like_sf"/>
</dbReference>
<comment type="caution">
    <text evidence="18">The sequence shown here is derived from an EMBL/GenBank/DDBJ whole genome shotgun (WGS) entry which is preliminary data.</text>
</comment>
<dbReference type="EMBL" id="JAGKSQ010000002">
    <property type="protein sequence ID" value="MBP3950822.1"/>
    <property type="molecule type" value="Genomic_DNA"/>
</dbReference>
<evidence type="ECO:0000256" key="15">
    <source>
        <dbReference type="HAMAP-Rule" id="MF_01252"/>
    </source>
</evidence>
<comment type="function">
    <text evidence="15">Is involved in NO detoxification in an aerobic process, termed nitric oxide dioxygenase (NOD) reaction that utilizes O(2) and NAD(P)H to convert NO to nitrate, which protects the bacterium from various noxious nitrogen compounds. Therefore, plays a central role in the inducible response to nitrosative stress.</text>
</comment>
<comment type="domain">
    <text evidence="15">Consists of two distinct domains; an N-terminal heme-containing oxygen-binding domain and a C-terminal reductase domain with binding sites for FAD and NAD(P)H.</text>
</comment>
<keyword evidence="9 15" id="KW-0521">NADP</keyword>
<dbReference type="InterPro" id="IPR000971">
    <property type="entry name" value="Globin"/>
</dbReference>
<feature type="binding site" evidence="15">
    <location>
        <begin position="274"/>
        <end position="279"/>
    </location>
    <ligand>
        <name>NADP(+)</name>
        <dbReference type="ChEBI" id="CHEBI:58349"/>
    </ligand>
</feature>
<evidence type="ECO:0000256" key="2">
    <source>
        <dbReference type="ARBA" id="ARBA00008414"/>
    </source>
</evidence>
<dbReference type="PANTHER" id="PTHR43396">
    <property type="entry name" value="FLAVOHEMOPROTEIN"/>
    <property type="match status" value="1"/>
</dbReference>
<dbReference type="InterPro" id="IPR039261">
    <property type="entry name" value="FNR_nucleotide-bd"/>
</dbReference>
<keyword evidence="19" id="KW-1185">Reference proteome</keyword>
<proteinExistence type="inferred from homology"/>
<feature type="site" description="Influences the redox potential of the prosthetic heme and FAD groups" evidence="15">
    <location>
        <position position="84"/>
    </location>
</feature>
<evidence type="ECO:0000259" key="17">
    <source>
        <dbReference type="PROSITE" id="PS51384"/>
    </source>
</evidence>
<dbReference type="FunFam" id="2.40.30.10:FF:000034">
    <property type="entry name" value="Flavohemoprotein"/>
    <property type="match status" value="1"/>
</dbReference>
<keyword evidence="11 15" id="KW-0408">Iron</keyword>
<dbReference type="InterPro" id="IPR017927">
    <property type="entry name" value="FAD-bd_FR_type"/>
</dbReference>
<dbReference type="Gene3D" id="2.40.30.10">
    <property type="entry name" value="Translation factors"/>
    <property type="match status" value="1"/>
</dbReference>
<feature type="active site" description="Charge relay system" evidence="15">
    <location>
        <position position="95"/>
    </location>
</feature>
<feature type="site" description="Influences the redox potential of the prosthetic heme and FAD groups" evidence="15">
    <location>
        <position position="394"/>
    </location>
</feature>
<evidence type="ECO:0000256" key="12">
    <source>
        <dbReference type="ARBA" id="ARBA00023027"/>
    </source>
</evidence>
<keyword evidence="6 15" id="KW-0285">Flavoprotein</keyword>
<dbReference type="InterPro" id="IPR001433">
    <property type="entry name" value="OxRdtase_FAD/NAD-bd"/>
</dbReference>
<evidence type="ECO:0000256" key="6">
    <source>
        <dbReference type="ARBA" id="ARBA00022630"/>
    </source>
</evidence>
<dbReference type="GO" id="GO:0009636">
    <property type="term" value="P:response to toxic substance"/>
    <property type="evidence" value="ECO:0007669"/>
    <property type="project" value="UniProtKB-KW"/>
</dbReference>
<dbReference type="NCBIfam" id="NF009805">
    <property type="entry name" value="PRK13289.1"/>
    <property type="match status" value="1"/>
</dbReference>
<comment type="cofactor">
    <cofactor evidence="15">
        <name>FAD</name>
        <dbReference type="ChEBI" id="CHEBI:57692"/>
    </cofactor>
    <text evidence="15">Binds 1 FAD per subunit.</text>
</comment>
<dbReference type="PROSITE" id="PS01033">
    <property type="entry name" value="GLOBIN"/>
    <property type="match status" value="1"/>
</dbReference>
<dbReference type="CDD" id="cd14777">
    <property type="entry name" value="Yhb1-globin-like"/>
    <property type="match status" value="1"/>
</dbReference>
<dbReference type="InterPro" id="IPR023950">
    <property type="entry name" value="Hmp"/>
</dbReference>
<evidence type="ECO:0000256" key="4">
    <source>
        <dbReference type="ARBA" id="ARBA00022617"/>
    </source>
</evidence>
<evidence type="ECO:0000256" key="13">
    <source>
        <dbReference type="ARBA" id="ARBA00048649"/>
    </source>
</evidence>
<dbReference type="Gene3D" id="1.10.490.10">
    <property type="entry name" value="Globins"/>
    <property type="match status" value="1"/>
</dbReference>
<dbReference type="Pfam" id="PF00042">
    <property type="entry name" value="Globin"/>
    <property type="match status" value="1"/>
</dbReference>
<feature type="binding site" evidence="15">
    <location>
        <position position="190"/>
    </location>
    <ligand>
        <name>FAD</name>
        <dbReference type="ChEBI" id="CHEBI:57692"/>
    </ligand>
</feature>
<organism evidence="18 19">
    <name type="scientific">Halalkalibacter suaedae</name>
    <dbReference type="NCBI Taxonomy" id="2822140"/>
    <lineage>
        <taxon>Bacteria</taxon>
        <taxon>Bacillati</taxon>
        <taxon>Bacillota</taxon>
        <taxon>Bacilli</taxon>
        <taxon>Bacillales</taxon>
        <taxon>Bacillaceae</taxon>
        <taxon>Halalkalibacter</taxon>
    </lineage>
</organism>
<evidence type="ECO:0000256" key="9">
    <source>
        <dbReference type="ARBA" id="ARBA00022857"/>
    </source>
</evidence>
<comment type="catalytic activity">
    <reaction evidence="13 15">
        <text>2 nitric oxide + NADH + 2 O2 = 2 nitrate + NAD(+) + H(+)</text>
        <dbReference type="Rhea" id="RHEA:19469"/>
        <dbReference type="ChEBI" id="CHEBI:15378"/>
        <dbReference type="ChEBI" id="CHEBI:15379"/>
        <dbReference type="ChEBI" id="CHEBI:16480"/>
        <dbReference type="ChEBI" id="CHEBI:17632"/>
        <dbReference type="ChEBI" id="CHEBI:57540"/>
        <dbReference type="ChEBI" id="CHEBI:57945"/>
        <dbReference type="EC" id="1.14.12.17"/>
    </reaction>
</comment>
<name>A0A940WUD6_9BACI</name>
<keyword evidence="15" id="KW-0216">Detoxification</keyword>
<dbReference type="Gene3D" id="3.40.50.80">
    <property type="entry name" value="Nucleotide-binding domain of ferredoxin-NADP reductase (FNR) module"/>
    <property type="match status" value="1"/>
</dbReference>
<dbReference type="FunFam" id="3.40.50.80:FF:000010">
    <property type="entry name" value="Flavohemoprotein"/>
    <property type="match status" value="1"/>
</dbReference>
<evidence type="ECO:0000259" key="16">
    <source>
        <dbReference type="PROSITE" id="PS01033"/>
    </source>
</evidence>
<keyword evidence="7 15" id="KW-0479">Metal-binding</keyword>
<evidence type="ECO:0000256" key="11">
    <source>
        <dbReference type="ARBA" id="ARBA00023004"/>
    </source>
</evidence>
<evidence type="ECO:0000256" key="7">
    <source>
        <dbReference type="ARBA" id="ARBA00022723"/>
    </source>
</evidence>
<evidence type="ECO:0000256" key="14">
    <source>
        <dbReference type="ARBA" id="ARBA00049433"/>
    </source>
</evidence>
<dbReference type="EC" id="1.14.12.17" evidence="15"/>
<dbReference type="GO" id="GO:0046210">
    <property type="term" value="P:nitric oxide catabolic process"/>
    <property type="evidence" value="ECO:0007669"/>
    <property type="project" value="TreeGrafter"/>
</dbReference>
<dbReference type="GO" id="GO:0008941">
    <property type="term" value="F:nitric oxide dioxygenase NAD(P)H activity"/>
    <property type="evidence" value="ECO:0007669"/>
    <property type="project" value="UniProtKB-UniRule"/>
</dbReference>
<dbReference type="CDD" id="cd06184">
    <property type="entry name" value="flavohem_like_fad_nad_binding"/>
    <property type="match status" value="1"/>
</dbReference>
<comment type="catalytic activity">
    <reaction evidence="14 15">
        <text>2 nitric oxide + NADPH + 2 O2 = 2 nitrate + NADP(+) + H(+)</text>
        <dbReference type="Rhea" id="RHEA:19465"/>
        <dbReference type="ChEBI" id="CHEBI:15378"/>
        <dbReference type="ChEBI" id="CHEBI:15379"/>
        <dbReference type="ChEBI" id="CHEBI:16480"/>
        <dbReference type="ChEBI" id="CHEBI:17632"/>
        <dbReference type="ChEBI" id="CHEBI:57783"/>
        <dbReference type="ChEBI" id="CHEBI:58349"/>
        <dbReference type="EC" id="1.14.12.17"/>
    </reaction>
</comment>
<keyword evidence="12 15" id="KW-0520">NAD</keyword>
<dbReference type="HAMAP" id="MF_01252">
    <property type="entry name" value="Hmp"/>
    <property type="match status" value="1"/>
</dbReference>